<dbReference type="EMBL" id="SSND01000001">
    <property type="protein sequence ID" value="THD84378.1"/>
    <property type="molecule type" value="Genomic_DNA"/>
</dbReference>
<feature type="transmembrane region" description="Helical" evidence="1">
    <location>
        <begin position="233"/>
        <end position="253"/>
    </location>
</feature>
<feature type="transmembrane region" description="Helical" evidence="1">
    <location>
        <begin position="49"/>
        <end position="70"/>
    </location>
</feature>
<proteinExistence type="predicted"/>
<keyword evidence="4" id="KW-1185">Reference proteome</keyword>
<evidence type="ECO:0000313" key="4">
    <source>
        <dbReference type="Proteomes" id="UP000309450"/>
    </source>
</evidence>
<feature type="transmembrane region" description="Helical" evidence="1">
    <location>
        <begin position="158"/>
        <end position="177"/>
    </location>
</feature>
<keyword evidence="1" id="KW-0812">Transmembrane</keyword>
<dbReference type="PANTHER" id="PTHR22911">
    <property type="entry name" value="ACYL-MALONYL CONDENSING ENZYME-RELATED"/>
    <property type="match status" value="1"/>
</dbReference>
<feature type="transmembrane region" description="Helical" evidence="1">
    <location>
        <begin position="135"/>
        <end position="152"/>
    </location>
</feature>
<sequence length="315" mass="33658">MATLSPLMVSSPLESGRGILLLLGGLFLFSVQDLILKSLSGNYPLYEAMILRGLTAMPIIAAMAWVEGGLRSLWTPGTLRMIGRGLTMFVAYTAYYIALPALPLATTVALYFSAPLFITVLSVLILKEHVGPRRWAAVTAGFTGVIIMVRPGAELFEWAALLPILSGLGYALAMIQARSLGRTESAAAMAFWGNAVFLALALAMAAVFGGGAFDGASHPSLAFLTRGWVSPSWTDAGLMAACGVIAAAGLVLLTQAYRIAESNVIAPFEYSAMIWGVLWGWLFFANWPDAQGWTGIFIIVGAGLYVAWRERVRKG</sequence>
<feature type="transmembrane region" description="Helical" evidence="1">
    <location>
        <begin position="265"/>
        <end position="284"/>
    </location>
</feature>
<feature type="domain" description="EamA" evidence="2">
    <location>
        <begin position="17"/>
        <end position="149"/>
    </location>
</feature>
<gene>
    <name evidence="3" type="ORF">E7811_01075</name>
</gene>
<organism evidence="3 4">
    <name type="scientific">Aliigemmobacter aestuarii</name>
    <dbReference type="NCBI Taxonomy" id="1445661"/>
    <lineage>
        <taxon>Bacteria</taxon>
        <taxon>Pseudomonadati</taxon>
        <taxon>Pseudomonadota</taxon>
        <taxon>Alphaproteobacteria</taxon>
        <taxon>Rhodobacterales</taxon>
        <taxon>Paracoccaceae</taxon>
        <taxon>Aliigemmobacter</taxon>
    </lineage>
</organism>
<dbReference type="AlphaFoldDB" id="A0A4S3MPL5"/>
<accession>A0A4S3MPL5</accession>
<evidence type="ECO:0000256" key="1">
    <source>
        <dbReference type="SAM" id="Phobius"/>
    </source>
</evidence>
<dbReference type="GO" id="GO:0016020">
    <property type="term" value="C:membrane"/>
    <property type="evidence" value="ECO:0007669"/>
    <property type="project" value="InterPro"/>
</dbReference>
<dbReference type="OrthoDB" id="9812899at2"/>
<dbReference type="InterPro" id="IPR000620">
    <property type="entry name" value="EamA_dom"/>
</dbReference>
<dbReference type="Proteomes" id="UP000309450">
    <property type="component" value="Unassembled WGS sequence"/>
</dbReference>
<dbReference type="SUPFAM" id="SSF103481">
    <property type="entry name" value="Multidrug resistance efflux transporter EmrE"/>
    <property type="match status" value="2"/>
</dbReference>
<reference evidence="3 4" key="1">
    <citation type="submission" date="2019-04" db="EMBL/GenBank/DDBJ databases">
        <title>Draft genome sequence of Gemmobacter aestuarii sp. nov.</title>
        <authorList>
            <person name="Hameed A."/>
            <person name="Lin S.-Y."/>
            <person name="Shahina M."/>
            <person name="Lai W.-A."/>
            <person name="Young C.-C."/>
        </authorList>
    </citation>
    <scope>NUCLEOTIDE SEQUENCE [LARGE SCALE GENOMIC DNA]</scope>
    <source>
        <strain evidence="3 4">CC-PW-75</strain>
    </source>
</reference>
<dbReference type="Pfam" id="PF00892">
    <property type="entry name" value="EamA"/>
    <property type="match status" value="1"/>
</dbReference>
<feature type="transmembrane region" description="Helical" evidence="1">
    <location>
        <begin position="108"/>
        <end position="126"/>
    </location>
</feature>
<feature type="transmembrane region" description="Helical" evidence="1">
    <location>
        <begin position="82"/>
        <end position="102"/>
    </location>
</feature>
<feature type="transmembrane region" description="Helical" evidence="1">
    <location>
        <begin position="290"/>
        <end position="308"/>
    </location>
</feature>
<evidence type="ECO:0000313" key="3">
    <source>
        <dbReference type="EMBL" id="THD84378.1"/>
    </source>
</evidence>
<feature type="transmembrane region" description="Helical" evidence="1">
    <location>
        <begin position="189"/>
        <end position="213"/>
    </location>
</feature>
<evidence type="ECO:0000259" key="2">
    <source>
        <dbReference type="Pfam" id="PF00892"/>
    </source>
</evidence>
<keyword evidence="1" id="KW-0472">Membrane</keyword>
<name>A0A4S3MPL5_9RHOB</name>
<dbReference type="RefSeq" id="WP_136392759.1">
    <property type="nucleotide sequence ID" value="NZ_SSND01000001.1"/>
</dbReference>
<protein>
    <submittedName>
        <fullName evidence="3">DMT family transporter</fullName>
    </submittedName>
</protein>
<dbReference type="PANTHER" id="PTHR22911:SF103">
    <property type="entry name" value="BLR2811 PROTEIN"/>
    <property type="match status" value="1"/>
</dbReference>
<comment type="caution">
    <text evidence="3">The sequence shown here is derived from an EMBL/GenBank/DDBJ whole genome shotgun (WGS) entry which is preliminary data.</text>
</comment>
<dbReference type="InterPro" id="IPR037185">
    <property type="entry name" value="EmrE-like"/>
</dbReference>
<keyword evidence="1" id="KW-1133">Transmembrane helix</keyword>